<comment type="caution">
    <text evidence="3">The sequence shown here is derived from an EMBL/GenBank/DDBJ whole genome shotgun (WGS) entry which is preliminary data.</text>
</comment>
<name>A0ABV7KW70_9PROT</name>
<dbReference type="Gene3D" id="3.40.190.170">
    <property type="entry name" value="Bacterial extracellular solute-binding protein, family 7"/>
    <property type="match status" value="1"/>
</dbReference>
<reference evidence="4" key="1">
    <citation type="journal article" date="2019" name="Int. J. Syst. Evol. Microbiol.">
        <title>The Global Catalogue of Microorganisms (GCM) 10K type strain sequencing project: providing services to taxonomists for standard genome sequencing and annotation.</title>
        <authorList>
            <consortium name="The Broad Institute Genomics Platform"/>
            <consortium name="The Broad Institute Genome Sequencing Center for Infectious Disease"/>
            <person name="Wu L."/>
            <person name="Ma J."/>
        </authorList>
    </citation>
    <scope>NUCLEOTIDE SEQUENCE [LARGE SCALE GENOMIC DNA]</scope>
    <source>
        <strain evidence="4">KCTC 42964</strain>
    </source>
</reference>
<feature type="signal peptide" evidence="2">
    <location>
        <begin position="1"/>
        <end position="27"/>
    </location>
</feature>
<dbReference type="Gene3D" id="3.40.190.10">
    <property type="entry name" value="Periplasmic binding protein-like II"/>
    <property type="match status" value="1"/>
</dbReference>
<proteinExistence type="predicted"/>
<dbReference type="SUPFAM" id="SSF53850">
    <property type="entry name" value="Periplasmic binding protein-like II"/>
    <property type="match status" value="1"/>
</dbReference>
<protein>
    <submittedName>
        <fullName evidence="3">TRAP transporter substrate-binding protein</fullName>
    </submittedName>
</protein>
<dbReference type="PIRSF" id="PIRSF039026">
    <property type="entry name" value="SiaP"/>
    <property type="match status" value="1"/>
</dbReference>
<dbReference type="RefSeq" id="WP_379898641.1">
    <property type="nucleotide sequence ID" value="NZ_JBHRTR010000015.1"/>
</dbReference>
<evidence type="ECO:0000313" key="3">
    <source>
        <dbReference type="EMBL" id="MFC3226598.1"/>
    </source>
</evidence>
<dbReference type="InterPro" id="IPR026289">
    <property type="entry name" value="SBP_TakP-like"/>
</dbReference>
<accession>A0ABV7KW70</accession>
<dbReference type="NCBIfam" id="NF037995">
    <property type="entry name" value="TRAP_S1"/>
    <property type="match status" value="1"/>
</dbReference>
<dbReference type="PROSITE" id="PS51318">
    <property type="entry name" value="TAT"/>
    <property type="match status" value="1"/>
</dbReference>
<sequence length="368" mass="39868">MKRRNFLTGSAAAGAAAAAAAAFPAPAISQGVMEWRMVTSWPKGLPGLGTGAQRCAESIEKLTEGKIKVKVYAGGELVPALGCFDAVSDGTAELGHDASYYHLGKSPGCAFFCTVPFGMLPHEMNAWMYWGDGQALWDELYAGFNLKAMPAGNTGTQMAGWFRKPIKSVADLKGLKMRIPGQGGIVMGKLGVTNVLLPGGEIFTNLQSGNIDATEWVGPYNDLSMGFYQVAKYYYWPGFHEPGPTLELMINKEKWDGLTPFLQAAIQAAAAQENVNMLAEFDARSGPALQELIQKHEVKLERMPRDVLEAQGAAAGELMEEMLASSDPMVSKITSSFLKARWELAQWTRISSQGFANARLLPFKFPRG</sequence>
<dbReference type="InterPro" id="IPR019546">
    <property type="entry name" value="TAT_signal_bac_arc"/>
</dbReference>
<dbReference type="NCBIfam" id="TIGR01409">
    <property type="entry name" value="TAT_signal_seq"/>
    <property type="match status" value="1"/>
</dbReference>
<evidence type="ECO:0000256" key="1">
    <source>
        <dbReference type="ARBA" id="ARBA00022729"/>
    </source>
</evidence>
<dbReference type="EMBL" id="JBHRTR010000015">
    <property type="protein sequence ID" value="MFC3226598.1"/>
    <property type="molecule type" value="Genomic_DNA"/>
</dbReference>
<dbReference type="Proteomes" id="UP001595528">
    <property type="component" value="Unassembled WGS sequence"/>
</dbReference>
<dbReference type="PANTHER" id="PTHR33376:SF5">
    <property type="entry name" value="EXTRACYTOPLASMIC SOLUTE RECEPTOR PROTEIN"/>
    <property type="match status" value="1"/>
</dbReference>
<organism evidence="3 4">
    <name type="scientific">Marinibaculum pumilum</name>
    <dbReference type="NCBI Taxonomy" id="1766165"/>
    <lineage>
        <taxon>Bacteria</taxon>
        <taxon>Pseudomonadati</taxon>
        <taxon>Pseudomonadota</taxon>
        <taxon>Alphaproteobacteria</taxon>
        <taxon>Rhodospirillales</taxon>
        <taxon>Rhodospirillaceae</taxon>
        <taxon>Marinibaculum</taxon>
    </lineage>
</organism>
<keyword evidence="1 2" id="KW-0732">Signal</keyword>
<dbReference type="Pfam" id="PF03480">
    <property type="entry name" value="DctP"/>
    <property type="match status" value="1"/>
</dbReference>
<gene>
    <name evidence="3" type="ORF">ACFOGJ_05110</name>
</gene>
<dbReference type="InterPro" id="IPR038404">
    <property type="entry name" value="TRAP_DctP_sf"/>
</dbReference>
<keyword evidence="4" id="KW-1185">Reference proteome</keyword>
<dbReference type="PANTHER" id="PTHR33376">
    <property type="match status" value="1"/>
</dbReference>
<dbReference type="InterPro" id="IPR006311">
    <property type="entry name" value="TAT_signal"/>
</dbReference>
<dbReference type="InterPro" id="IPR018389">
    <property type="entry name" value="DctP_fam"/>
</dbReference>
<dbReference type="CDD" id="cd13604">
    <property type="entry name" value="PBP2_TRAP_ketoacid_lactate_like"/>
    <property type="match status" value="1"/>
</dbReference>
<feature type="chain" id="PRO_5047381161" evidence="2">
    <location>
        <begin position="28"/>
        <end position="368"/>
    </location>
</feature>
<evidence type="ECO:0000313" key="4">
    <source>
        <dbReference type="Proteomes" id="UP001595528"/>
    </source>
</evidence>
<evidence type="ECO:0000256" key="2">
    <source>
        <dbReference type="SAM" id="SignalP"/>
    </source>
</evidence>